<protein>
    <submittedName>
        <fullName evidence="2">Retrovirus-related Pol polyprotein from transposon TNT 1-94</fullName>
    </submittedName>
</protein>
<dbReference type="Proteomes" id="UP000250235">
    <property type="component" value="Unassembled WGS sequence"/>
</dbReference>
<evidence type="ECO:0000313" key="3">
    <source>
        <dbReference type="Proteomes" id="UP000250235"/>
    </source>
</evidence>
<dbReference type="Pfam" id="PF13976">
    <property type="entry name" value="gag_pre-integrs"/>
    <property type="match status" value="1"/>
</dbReference>
<gene>
    <name evidence="2" type="ORF">F511_39835</name>
</gene>
<dbReference type="AlphaFoldDB" id="A0A2Z7B7K0"/>
<organism evidence="2 3">
    <name type="scientific">Dorcoceras hygrometricum</name>
    <dbReference type="NCBI Taxonomy" id="472368"/>
    <lineage>
        <taxon>Eukaryota</taxon>
        <taxon>Viridiplantae</taxon>
        <taxon>Streptophyta</taxon>
        <taxon>Embryophyta</taxon>
        <taxon>Tracheophyta</taxon>
        <taxon>Spermatophyta</taxon>
        <taxon>Magnoliopsida</taxon>
        <taxon>eudicotyledons</taxon>
        <taxon>Gunneridae</taxon>
        <taxon>Pentapetalae</taxon>
        <taxon>asterids</taxon>
        <taxon>lamiids</taxon>
        <taxon>Lamiales</taxon>
        <taxon>Gesneriaceae</taxon>
        <taxon>Didymocarpoideae</taxon>
        <taxon>Trichosporeae</taxon>
        <taxon>Loxocarpinae</taxon>
        <taxon>Dorcoceras</taxon>
    </lineage>
</organism>
<keyword evidence="3" id="KW-1185">Reference proteome</keyword>
<dbReference type="SUPFAM" id="SSF53098">
    <property type="entry name" value="Ribonuclease H-like"/>
    <property type="match status" value="1"/>
</dbReference>
<sequence>MSSVNATLSSNTVHGEKSEKFNGTDFKRWQQKMLFYLTTLNLVRFLREDAPTVSENETDKNLMAIKLKLLLIVECSNLWHGRLGHVNYNTLKRLVKLNLLPTIDINKTHKCEVCVEAKMTKLPFHSVERSTTPLELIHSYICDLKFVQTIGGKKYFVTFIDDCTRYCYVYLLRGKDDALEAFQTYKAEVENQLSQRIKNICSDRGGEYGAPFDDYCVKSGIIHQTTAPYSPQSNGVAERKNRTLKKMMNALLINSGLPQNLWGEAILSANHILNKIPQKKKDKTPYVPFRRRDRQVEDEVDELATRVDDMELVMARFQR</sequence>
<dbReference type="InterPro" id="IPR025724">
    <property type="entry name" value="GAG-pre-integrase_dom"/>
</dbReference>
<dbReference type="PROSITE" id="PS50994">
    <property type="entry name" value="INTEGRASE"/>
    <property type="match status" value="1"/>
</dbReference>
<reference evidence="2 3" key="1">
    <citation type="journal article" date="2015" name="Proc. Natl. Acad. Sci. U.S.A.">
        <title>The resurrection genome of Boea hygrometrica: A blueprint for survival of dehydration.</title>
        <authorList>
            <person name="Xiao L."/>
            <person name="Yang G."/>
            <person name="Zhang L."/>
            <person name="Yang X."/>
            <person name="Zhao S."/>
            <person name="Ji Z."/>
            <person name="Zhou Q."/>
            <person name="Hu M."/>
            <person name="Wang Y."/>
            <person name="Chen M."/>
            <person name="Xu Y."/>
            <person name="Jin H."/>
            <person name="Xiao X."/>
            <person name="Hu G."/>
            <person name="Bao F."/>
            <person name="Hu Y."/>
            <person name="Wan P."/>
            <person name="Li L."/>
            <person name="Deng X."/>
            <person name="Kuang T."/>
            <person name="Xiang C."/>
            <person name="Zhu J.K."/>
            <person name="Oliver M.J."/>
            <person name="He Y."/>
        </authorList>
    </citation>
    <scope>NUCLEOTIDE SEQUENCE [LARGE SCALE GENOMIC DNA]</scope>
    <source>
        <strain evidence="3">cv. XS01</strain>
    </source>
</reference>
<dbReference type="Pfam" id="PF00665">
    <property type="entry name" value="rve"/>
    <property type="match status" value="1"/>
</dbReference>
<dbReference type="InterPro" id="IPR036397">
    <property type="entry name" value="RNaseH_sf"/>
</dbReference>
<proteinExistence type="predicted"/>
<dbReference type="InterPro" id="IPR039537">
    <property type="entry name" value="Retrotran_Ty1/copia-like"/>
</dbReference>
<accession>A0A2Z7B7K0</accession>
<dbReference type="Gene3D" id="3.30.420.10">
    <property type="entry name" value="Ribonuclease H-like superfamily/Ribonuclease H"/>
    <property type="match status" value="1"/>
</dbReference>
<dbReference type="PANTHER" id="PTHR42648">
    <property type="entry name" value="TRANSPOSASE, PUTATIVE-RELATED"/>
    <property type="match status" value="1"/>
</dbReference>
<dbReference type="OrthoDB" id="1935113at2759"/>
<dbReference type="InterPro" id="IPR012337">
    <property type="entry name" value="RNaseH-like_sf"/>
</dbReference>
<dbReference type="GO" id="GO:0003676">
    <property type="term" value="F:nucleic acid binding"/>
    <property type="evidence" value="ECO:0007669"/>
    <property type="project" value="InterPro"/>
</dbReference>
<dbReference type="PANTHER" id="PTHR42648:SF20">
    <property type="entry name" value="RNA-DIRECTED DNA POLYMERASE"/>
    <property type="match status" value="1"/>
</dbReference>
<feature type="domain" description="Integrase catalytic" evidence="1">
    <location>
        <begin position="129"/>
        <end position="296"/>
    </location>
</feature>
<dbReference type="InterPro" id="IPR001584">
    <property type="entry name" value="Integrase_cat-core"/>
</dbReference>
<evidence type="ECO:0000259" key="1">
    <source>
        <dbReference type="PROSITE" id="PS50994"/>
    </source>
</evidence>
<dbReference type="GO" id="GO:0015074">
    <property type="term" value="P:DNA integration"/>
    <property type="evidence" value="ECO:0007669"/>
    <property type="project" value="InterPro"/>
</dbReference>
<evidence type="ECO:0000313" key="2">
    <source>
        <dbReference type="EMBL" id="KZV27705.1"/>
    </source>
</evidence>
<name>A0A2Z7B7K0_9LAMI</name>
<dbReference type="EMBL" id="KV010348">
    <property type="protein sequence ID" value="KZV27705.1"/>
    <property type="molecule type" value="Genomic_DNA"/>
</dbReference>